<name>A0A7U2HSY3_PHANO</name>
<keyword evidence="10" id="KW-1185">Reference proteome</keyword>
<keyword evidence="5 8" id="KW-0378">Hydrolase</keyword>
<dbReference type="Pfam" id="PF07519">
    <property type="entry name" value="Tannase"/>
    <property type="match status" value="1"/>
</dbReference>
<dbReference type="EC" id="3.1.1.-" evidence="8"/>
<evidence type="ECO:0000256" key="2">
    <source>
        <dbReference type="ARBA" id="ARBA00022487"/>
    </source>
</evidence>
<dbReference type="OMA" id="VNPLACE"/>
<dbReference type="GO" id="GO:0046872">
    <property type="term" value="F:metal ion binding"/>
    <property type="evidence" value="ECO:0007669"/>
    <property type="project" value="UniProtKB-KW"/>
</dbReference>
<keyword evidence="2" id="KW-0719">Serine esterase</keyword>
<evidence type="ECO:0000256" key="4">
    <source>
        <dbReference type="ARBA" id="ARBA00022729"/>
    </source>
</evidence>
<comment type="similarity">
    <text evidence="1 8">Belongs to the tannase family.</text>
</comment>
<protein>
    <recommendedName>
        <fullName evidence="8">Carboxylic ester hydrolase</fullName>
        <ecNumber evidence="8">3.1.1.-</ecNumber>
    </recommendedName>
</protein>
<dbReference type="InterPro" id="IPR029058">
    <property type="entry name" value="AB_hydrolase_fold"/>
</dbReference>
<dbReference type="AlphaFoldDB" id="A0A7U2HSY3"/>
<organism evidence="9 10">
    <name type="scientific">Phaeosphaeria nodorum (strain SN15 / ATCC MYA-4574 / FGSC 10173)</name>
    <name type="common">Glume blotch fungus</name>
    <name type="synonym">Parastagonospora nodorum</name>
    <dbReference type="NCBI Taxonomy" id="321614"/>
    <lineage>
        <taxon>Eukaryota</taxon>
        <taxon>Fungi</taxon>
        <taxon>Dikarya</taxon>
        <taxon>Ascomycota</taxon>
        <taxon>Pezizomycotina</taxon>
        <taxon>Dothideomycetes</taxon>
        <taxon>Pleosporomycetidae</taxon>
        <taxon>Pleosporales</taxon>
        <taxon>Pleosporineae</taxon>
        <taxon>Phaeosphaeriaceae</taxon>
        <taxon>Parastagonospora</taxon>
    </lineage>
</organism>
<accession>A0A7U2HSY3</accession>
<dbReference type="OrthoDB" id="3039123at2759"/>
<evidence type="ECO:0000256" key="6">
    <source>
        <dbReference type="ARBA" id="ARBA00022837"/>
    </source>
</evidence>
<gene>
    <name evidence="9" type="ORF">JI435_425760</name>
</gene>
<evidence type="ECO:0000256" key="3">
    <source>
        <dbReference type="ARBA" id="ARBA00022723"/>
    </source>
</evidence>
<evidence type="ECO:0000313" key="9">
    <source>
        <dbReference type="EMBL" id="QRC90630.1"/>
    </source>
</evidence>
<evidence type="ECO:0000256" key="8">
    <source>
        <dbReference type="RuleBase" id="RU361238"/>
    </source>
</evidence>
<keyword evidence="7" id="KW-1015">Disulfide bond</keyword>
<evidence type="ECO:0000256" key="1">
    <source>
        <dbReference type="ARBA" id="ARBA00006249"/>
    </source>
</evidence>
<evidence type="ECO:0000256" key="7">
    <source>
        <dbReference type="ARBA" id="ARBA00023157"/>
    </source>
</evidence>
<evidence type="ECO:0000313" key="10">
    <source>
        <dbReference type="Proteomes" id="UP000663193"/>
    </source>
</evidence>
<dbReference type="EMBL" id="CP069023">
    <property type="protein sequence ID" value="QRC90630.1"/>
    <property type="molecule type" value="Genomic_DNA"/>
</dbReference>
<dbReference type="SUPFAM" id="SSF53474">
    <property type="entry name" value="alpha/beta-Hydrolases"/>
    <property type="match status" value="1"/>
</dbReference>
<dbReference type="PANTHER" id="PTHR33938">
    <property type="entry name" value="FERULOYL ESTERASE B-RELATED"/>
    <property type="match status" value="1"/>
</dbReference>
<dbReference type="GO" id="GO:0030600">
    <property type="term" value="F:feruloyl esterase activity"/>
    <property type="evidence" value="ECO:0007669"/>
    <property type="project" value="UniProtKB-ARBA"/>
</dbReference>
<proteinExistence type="inferred from homology"/>
<dbReference type="InterPro" id="IPR011118">
    <property type="entry name" value="Tannase/feruloyl_esterase"/>
</dbReference>
<reference evidence="10" key="1">
    <citation type="journal article" date="2021" name="BMC Genomics">
        <title>Chromosome-level genome assembly and manually-curated proteome of model necrotroph Parastagonospora nodorum Sn15 reveals a genome-wide trove of candidate effector homologs, and redundancy of virulence-related functions within an accessory chromosome.</title>
        <authorList>
            <person name="Bertazzoni S."/>
            <person name="Jones D.A.B."/>
            <person name="Phan H.T."/>
            <person name="Tan K.-C."/>
            <person name="Hane J.K."/>
        </authorList>
    </citation>
    <scope>NUCLEOTIDE SEQUENCE [LARGE SCALE GENOMIC DNA]</scope>
    <source>
        <strain evidence="10">SN15 / ATCC MYA-4574 / FGSC 10173)</strain>
    </source>
</reference>
<dbReference type="Gene3D" id="3.40.50.1820">
    <property type="entry name" value="alpha/beta hydrolase"/>
    <property type="match status" value="1"/>
</dbReference>
<dbReference type="VEuPathDB" id="FungiDB:JI435_425760"/>
<keyword evidence="6" id="KW-0106">Calcium</keyword>
<dbReference type="PANTHER" id="PTHR33938:SF13">
    <property type="entry name" value="CARBOXYLIC ESTER HYDROLASE"/>
    <property type="match status" value="1"/>
</dbReference>
<keyword evidence="4" id="KW-0732">Signal</keyword>
<keyword evidence="3" id="KW-0479">Metal-binding</keyword>
<sequence>MNVSSIPASVCAESAIPYPMVFGAEILNLSANLVQNYSQELSDQYLFDSPPISVRNIDYCNITVTYTHPGQNDTINVEKWLPMKNWNGRLQAVGGGGWLAGRFDVSYAAMARALGNGYVATTTDAGIGMSYKPDLWALNSPGNVDLYALQNFASVSLKDQAIVAKELIKEFYGQPAEYSYWSGCSQGGRQGMMLAQRYPEAYDGIAASAPALNWARLIPALAWPQVMMEVLGQFPPKCELDALTAGAIATCDSQDDVTDGIISDPDACSFDPFSMVGKIVNCNNETTTISNAAATIANLTWTGPRKASGDFLFYGVDYQSRLTSFGDPSSIESPGLAMTTCNSNETCVGMPTGLGEAWLKFMVKKDPDWDFSKIASVEEYARLFKASVQEFESIIGTFDTDLSTFRDAGGKMITFHGMADTVIPRQGTNEYYTRATEQTPDIKDFFRYFEVPGLGHCNGGVGGQPTATFQALVDWVEKGVRPDTLPINFKDTNGTQYERILCPYPEKTRLVSADLDTTKAESYKCAL</sequence>
<dbReference type="Proteomes" id="UP000663193">
    <property type="component" value="Chromosome 1"/>
</dbReference>
<evidence type="ECO:0000256" key="5">
    <source>
        <dbReference type="ARBA" id="ARBA00022801"/>
    </source>
</evidence>